<reference evidence="1 2" key="1">
    <citation type="submission" date="2011-08" db="EMBL/GenBank/DDBJ databases">
        <authorList>
            <person name="Weinstock G."/>
            <person name="Sodergren E."/>
            <person name="Clifton S."/>
            <person name="Fulton L."/>
            <person name="Fulton B."/>
            <person name="Courtney L."/>
            <person name="Fronick C."/>
            <person name="Harrison M."/>
            <person name="Strong C."/>
            <person name="Farmer C."/>
            <person name="Delahaunty K."/>
            <person name="Markovic C."/>
            <person name="Hall O."/>
            <person name="Minx P."/>
            <person name="Tomlinson C."/>
            <person name="Mitreva M."/>
            <person name="Hou S."/>
            <person name="Chen J."/>
            <person name="Wollam A."/>
            <person name="Pepin K.H."/>
            <person name="Johnson M."/>
            <person name="Bhonagiri V."/>
            <person name="Zhang X."/>
            <person name="Suruliraj S."/>
            <person name="Warren W."/>
            <person name="Chinwalla A."/>
            <person name="Mardis E.R."/>
            <person name="Wilson R.K."/>
        </authorList>
    </citation>
    <scope>NUCLEOTIDE SEQUENCE [LARGE SCALE GENOMIC DNA]</scope>
    <source>
        <strain evidence="1 2">DP7</strain>
    </source>
</reference>
<proteinExistence type="predicted"/>
<dbReference type="Proteomes" id="UP000004416">
    <property type="component" value="Unassembled WGS sequence"/>
</dbReference>
<evidence type="ECO:0000313" key="1">
    <source>
        <dbReference type="EMBL" id="EHL07823.1"/>
    </source>
</evidence>
<protein>
    <submittedName>
        <fullName evidence="1">Uncharacterized protein</fullName>
    </submittedName>
</protein>
<sequence length="41" mass="4667">MPNKEEQTDSSKRLSVCSSLKLICSPVECFLKISNTYPYKV</sequence>
<comment type="caution">
    <text evidence="1">The sequence shown here is derived from an EMBL/GenBank/DDBJ whole genome shotgun (WGS) entry which is preliminary data.</text>
</comment>
<name>G9XJT7_DESHA</name>
<evidence type="ECO:0000313" key="2">
    <source>
        <dbReference type="Proteomes" id="UP000004416"/>
    </source>
</evidence>
<gene>
    <name evidence="1" type="ORF">HMPREF0322_01218</name>
</gene>
<dbReference type="AlphaFoldDB" id="G9XJT7"/>
<organism evidence="1 2">
    <name type="scientific">Desulfitobacterium hafniense DP7</name>
    <dbReference type="NCBI Taxonomy" id="537010"/>
    <lineage>
        <taxon>Bacteria</taxon>
        <taxon>Bacillati</taxon>
        <taxon>Bacillota</taxon>
        <taxon>Clostridia</taxon>
        <taxon>Eubacteriales</taxon>
        <taxon>Desulfitobacteriaceae</taxon>
        <taxon>Desulfitobacterium</taxon>
    </lineage>
</organism>
<dbReference type="HOGENOM" id="CLU_3269001_0_0_9"/>
<accession>G9XJT7</accession>
<dbReference type="EMBL" id="AFZX01000032">
    <property type="protein sequence ID" value="EHL07823.1"/>
    <property type="molecule type" value="Genomic_DNA"/>
</dbReference>